<dbReference type="RefSeq" id="WP_205102903.1">
    <property type="nucleotide sequence ID" value="NZ_JACJJC010000010.1"/>
</dbReference>
<evidence type="ECO:0000313" key="2">
    <source>
        <dbReference type="Proteomes" id="UP000715095"/>
    </source>
</evidence>
<dbReference type="SUPFAM" id="SSF48452">
    <property type="entry name" value="TPR-like"/>
    <property type="match status" value="1"/>
</dbReference>
<reference evidence="1 2" key="1">
    <citation type="journal article" date="2021" name="Sci. Rep.">
        <title>The distribution of antibiotic resistance genes in chicken gut microbiota commensals.</title>
        <authorList>
            <person name="Juricova H."/>
            <person name="Matiasovicova J."/>
            <person name="Kubasova T."/>
            <person name="Cejkova D."/>
            <person name="Rychlik I."/>
        </authorList>
    </citation>
    <scope>NUCLEOTIDE SEQUENCE [LARGE SCALE GENOMIC DNA]</scope>
    <source>
        <strain evidence="1 2">An829</strain>
    </source>
</reference>
<dbReference type="EMBL" id="JACJJC010000010">
    <property type="protein sequence ID" value="MBM6704295.1"/>
    <property type="molecule type" value="Genomic_DNA"/>
</dbReference>
<protein>
    <submittedName>
        <fullName evidence="1">SycD/LcrH family type III secretion system chaperone</fullName>
    </submittedName>
</protein>
<comment type="caution">
    <text evidence="1">The sequence shown here is derived from an EMBL/GenBank/DDBJ whole genome shotgun (WGS) entry which is preliminary data.</text>
</comment>
<evidence type="ECO:0000313" key="1">
    <source>
        <dbReference type="EMBL" id="MBM6704295.1"/>
    </source>
</evidence>
<accession>A0ABS2DSI6</accession>
<dbReference type="Gene3D" id="1.25.40.10">
    <property type="entry name" value="Tetratricopeptide repeat domain"/>
    <property type="match status" value="1"/>
</dbReference>
<organism evidence="1 2">
    <name type="scientific">Sutterella massiliensis</name>
    <dbReference type="NCBI Taxonomy" id="1816689"/>
    <lineage>
        <taxon>Bacteria</taxon>
        <taxon>Pseudomonadati</taxon>
        <taxon>Pseudomonadota</taxon>
        <taxon>Betaproteobacteria</taxon>
        <taxon>Burkholderiales</taxon>
        <taxon>Sutterellaceae</taxon>
        <taxon>Sutterella</taxon>
    </lineage>
</organism>
<keyword evidence="2" id="KW-1185">Reference proteome</keyword>
<sequence>MSELMLSQDDLVKLLDLLSKGASVAQLTGVSKETLEGLYGVARNLYVAGNYKDAQVVFQALSIYDANDMRFWMGLGGCRQALEEYERAAEAYQMAAVASNLKNPEPLLYAVRCLVKLNRREDAIAGLQALLTFGGDDKDPAQAACLKQAEALLEMLKGAQK</sequence>
<dbReference type="Proteomes" id="UP000715095">
    <property type="component" value="Unassembled WGS sequence"/>
</dbReference>
<dbReference type="InterPro" id="IPR016379">
    <property type="entry name" value="T3SS_Ca_resp_chp_LcrH/SycD_sub"/>
</dbReference>
<dbReference type="PRINTS" id="PR01595">
    <property type="entry name" value="SYCDCHAPRONE"/>
</dbReference>
<dbReference type="NCBIfam" id="TIGR02552">
    <property type="entry name" value="LcrH_SycD"/>
    <property type="match status" value="1"/>
</dbReference>
<gene>
    <name evidence="1" type="ORF">H6A60_07345</name>
</gene>
<dbReference type="InterPro" id="IPR011990">
    <property type="entry name" value="TPR-like_helical_dom_sf"/>
</dbReference>
<name>A0ABS2DSI6_9BURK</name>
<dbReference type="PIRSF" id="PIRSF003165">
    <property type="entry name" value="Chaperone_SicA"/>
    <property type="match status" value="1"/>
</dbReference>
<dbReference type="InterPro" id="IPR005415">
    <property type="entry name" value="T3SS_Ca_resp_chp_LcrH/SycD"/>
</dbReference>
<proteinExistence type="predicted"/>